<dbReference type="InParanoid" id="D2H0Y1"/>
<gene>
    <name evidence="1" type="ORF">PANDA_003117</name>
</gene>
<sequence length="282" mass="31393">MVSRWVAVGLHNFPGFHQVTGDLAGVSGLLPHPSCEVWNSLSLGFTSTLSQPISGSIEDHNEVFGLIVPQMPPQYGQQGVSGYCQQGQQPYYNQQPQPPHLPPQAQYLPSQSQQRYQPQQCSFNLLKYGKEEHFARLCQNFTRVSPLAEILLVEMYAPEKHHVKMHAHGFCYGAAEPSIKSAKFTVSMCNSPEMFCHSVEVGVFEKDYELSGLSVTSVVCDWNGYTACAESAFFIAFHRRKAAMRPGPNRPLPHTINKYTGNGLRSKLESDAYEHGEDNGTL</sequence>
<dbReference type="EMBL" id="GL192417">
    <property type="protein sequence ID" value="EFB23625.1"/>
    <property type="molecule type" value="Genomic_DNA"/>
</dbReference>
<accession>D2H0Y1</accession>
<reference evidence="1" key="1">
    <citation type="journal article" date="2010" name="Nature">
        <title>The sequence and de novo assembly of the giant panda genome.</title>
        <authorList>
            <person name="Li R."/>
            <person name="Fan W."/>
            <person name="Tian G."/>
            <person name="Zhu H."/>
            <person name="He L."/>
            <person name="Cai J."/>
            <person name="Huang Q."/>
            <person name="Cai Q."/>
            <person name="Li B."/>
            <person name="Bai Y."/>
            <person name="Zhang Z."/>
            <person name="Zhang Y."/>
            <person name="Wang W."/>
            <person name="Li J."/>
            <person name="Wei F."/>
            <person name="Li H."/>
            <person name="Jian M."/>
            <person name="Li J."/>
            <person name="Zhang Z."/>
            <person name="Nielsen R."/>
            <person name="Li D."/>
            <person name="Gu W."/>
            <person name="Yang Z."/>
            <person name="Xuan Z."/>
            <person name="Ryder O.A."/>
            <person name="Leung F.C."/>
            <person name="Zhou Y."/>
            <person name="Cao J."/>
            <person name="Sun X."/>
            <person name="Fu Y."/>
            <person name="Fang X."/>
            <person name="Guo X."/>
            <person name="Wang B."/>
            <person name="Hou R."/>
            <person name="Shen F."/>
            <person name="Mu B."/>
            <person name="Ni P."/>
            <person name="Lin R."/>
            <person name="Qian W."/>
            <person name="Wang G."/>
            <person name="Yu C."/>
            <person name="Nie W."/>
            <person name="Wang J."/>
            <person name="Wu Z."/>
            <person name="Liang H."/>
            <person name="Min J."/>
            <person name="Wu Q."/>
            <person name="Cheng S."/>
            <person name="Ruan J."/>
            <person name="Wang M."/>
            <person name="Shi Z."/>
            <person name="Wen M."/>
            <person name="Liu B."/>
            <person name="Ren X."/>
            <person name="Zheng H."/>
            <person name="Dong D."/>
            <person name="Cook K."/>
            <person name="Shan G."/>
            <person name="Zhang H."/>
            <person name="Kosiol C."/>
            <person name="Xie X."/>
            <person name="Lu Z."/>
            <person name="Zheng H."/>
            <person name="Li Y."/>
            <person name="Steiner C.C."/>
            <person name="Lam T.T."/>
            <person name="Lin S."/>
            <person name="Zhang Q."/>
            <person name="Li G."/>
            <person name="Tian J."/>
            <person name="Gong T."/>
            <person name="Liu H."/>
            <person name="Zhang D."/>
            <person name="Fang L."/>
            <person name="Ye C."/>
            <person name="Zhang J."/>
            <person name="Hu W."/>
            <person name="Xu A."/>
            <person name="Ren Y."/>
            <person name="Zhang G."/>
            <person name="Bruford M.W."/>
            <person name="Li Q."/>
            <person name="Ma L."/>
            <person name="Guo Y."/>
            <person name="An N."/>
            <person name="Hu Y."/>
            <person name="Zheng Y."/>
            <person name="Shi Y."/>
            <person name="Li Z."/>
            <person name="Liu Q."/>
            <person name="Chen Y."/>
            <person name="Zhao J."/>
            <person name="Qu N."/>
            <person name="Zhao S."/>
            <person name="Tian F."/>
            <person name="Wang X."/>
            <person name="Wang H."/>
            <person name="Xu L."/>
            <person name="Liu X."/>
            <person name="Vinar T."/>
            <person name="Wang Y."/>
            <person name="Lam T.W."/>
            <person name="Yiu S.M."/>
            <person name="Liu S."/>
            <person name="Zhang H."/>
            <person name="Li D."/>
            <person name="Huang Y."/>
            <person name="Wang X."/>
            <person name="Yang G."/>
            <person name="Jiang Z."/>
            <person name="Wang J."/>
            <person name="Qin N."/>
            <person name="Li L."/>
            <person name="Li J."/>
            <person name="Bolund L."/>
            <person name="Kristiansen K."/>
            <person name="Wong G.K."/>
            <person name="Olson M."/>
            <person name="Zhang X."/>
            <person name="Li S."/>
            <person name="Yang H."/>
            <person name="Wang J."/>
            <person name="Wang J."/>
        </authorList>
    </citation>
    <scope>NUCLEOTIDE SEQUENCE [LARGE SCALE GENOMIC DNA]</scope>
</reference>
<organism evidence="1">
    <name type="scientific">Ailuropoda melanoleuca</name>
    <name type="common">Giant panda</name>
    <dbReference type="NCBI Taxonomy" id="9646"/>
    <lineage>
        <taxon>Eukaryota</taxon>
        <taxon>Metazoa</taxon>
        <taxon>Chordata</taxon>
        <taxon>Craniata</taxon>
        <taxon>Vertebrata</taxon>
        <taxon>Euteleostomi</taxon>
        <taxon>Mammalia</taxon>
        <taxon>Eutheria</taxon>
        <taxon>Laurasiatheria</taxon>
        <taxon>Carnivora</taxon>
        <taxon>Caniformia</taxon>
        <taxon>Ursidae</taxon>
        <taxon>Ailuropoda</taxon>
    </lineage>
</organism>
<protein>
    <submittedName>
        <fullName evidence="1">Uncharacterized protein</fullName>
    </submittedName>
</protein>
<proteinExistence type="predicted"/>
<dbReference type="AlphaFoldDB" id="D2H0Y1"/>
<name>D2H0Y1_AILME</name>
<evidence type="ECO:0000313" key="1">
    <source>
        <dbReference type="EMBL" id="EFB23625.1"/>
    </source>
</evidence>